<dbReference type="InterPro" id="IPR001179">
    <property type="entry name" value="PPIase_FKBP_dom"/>
</dbReference>
<keyword evidence="9 12" id="KW-0131">Cell cycle</keyword>
<comment type="similarity">
    <text evidence="2 12 14">Belongs to the FKBP-type PPIase family. Tig subfamily.</text>
</comment>
<dbReference type="AlphaFoldDB" id="A0A926D3V2"/>
<evidence type="ECO:0000256" key="10">
    <source>
        <dbReference type="ARBA" id="ARBA00024849"/>
    </source>
</evidence>
<dbReference type="InterPro" id="IPR005215">
    <property type="entry name" value="Trig_fac"/>
</dbReference>
<dbReference type="EC" id="5.2.1.8" evidence="3 12"/>
<protein>
    <recommendedName>
        <fullName evidence="4 12">Trigger factor</fullName>
        <shortName evidence="12">TF</shortName>
        <ecNumber evidence="3 12">5.2.1.8</ecNumber>
    </recommendedName>
    <alternativeName>
        <fullName evidence="11 12">PPIase</fullName>
    </alternativeName>
</protein>
<reference evidence="16" key="1">
    <citation type="submission" date="2020-08" db="EMBL/GenBank/DDBJ databases">
        <title>Genome public.</title>
        <authorList>
            <person name="Liu C."/>
            <person name="Sun Q."/>
        </authorList>
    </citation>
    <scope>NUCLEOTIDE SEQUENCE</scope>
    <source>
        <strain evidence="16">NSJ-53</strain>
    </source>
</reference>
<evidence type="ECO:0000313" key="17">
    <source>
        <dbReference type="Proteomes" id="UP000623172"/>
    </source>
</evidence>
<comment type="subcellular location">
    <subcellularLocation>
        <location evidence="12">Cytoplasm</location>
    </subcellularLocation>
    <text evidence="12">About half TF is bound to the ribosome near the polypeptide exit tunnel while the other half is free in the cytoplasm.</text>
</comment>
<evidence type="ECO:0000256" key="6">
    <source>
        <dbReference type="ARBA" id="ARBA00023110"/>
    </source>
</evidence>
<dbReference type="InterPro" id="IPR046357">
    <property type="entry name" value="PPIase_dom_sf"/>
</dbReference>
<dbReference type="InterPro" id="IPR027304">
    <property type="entry name" value="Trigger_fact/SurA_dom_sf"/>
</dbReference>
<keyword evidence="17" id="KW-1185">Reference proteome</keyword>
<evidence type="ECO:0000256" key="14">
    <source>
        <dbReference type="RuleBase" id="RU003914"/>
    </source>
</evidence>
<organism evidence="16 17">
    <name type="scientific">Gehongia tenuis</name>
    <dbReference type="NCBI Taxonomy" id="2763655"/>
    <lineage>
        <taxon>Bacteria</taxon>
        <taxon>Bacillati</taxon>
        <taxon>Bacillota</taxon>
        <taxon>Clostridia</taxon>
        <taxon>Christensenellales</taxon>
        <taxon>Christensenellaceae</taxon>
        <taxon>Gehongia</taxon>
    </lineage>
</organism>
<evidence type="ECO:0000256" key="1">
    <source>
        <dbReference type="ARBA" id="ARBA00000971"/>
    </source>
</evidence>
<keyword evidence="7 12" id="KW-0143">Chaperone</keyword>
<evidence type="ECO:0000256" key="8">
    <source>
        <dbReference type="ARBA" id="ARBA00023235"/>
    </source>
</evidence>
<evidence type="ECO:0000313" key="16">
    <source>
        <dbReference type="EMBL" id="MBC8530833.1"/>
    </source>
</evidence>
<sequence length="441" mass="50319">MKSTIEKLDKNDVKLNVEIEGEVFKEAVTRAYRKNVKDIMIPGFRRGKAPQHVIEMHYGKDVFYDEALNDVVPEAYDAAVEENELFPVDRPNISVEKYSPEEGVVFTAIVTVKPEVKLGAYKGIEVERVSYTVTDEDVDRQLKAAQDRVARWVDVTDRPVENGDRVVLDFEGYVDGEKFEGGAAENHTLDVGSGQFIPGFEEQLVGMKVDEEKDVTVTFPEEYHAKELAGKPAVFKCKIHSIKVKELPELDDEFAKDVSEFDTLDAYKADIQKHLEEDAERRTNLDQESLIIQEVVKNAEIDVPDCMVERAQDRMVQEARFRLSYQGIKLEDYLTMIGSSIEDFKATQKDEALNRVKVQLTLEAIEKAEEIVVTEEDLKAEMKKVADSMGKPVEEYEKSLRDEDREYMEDEIKYQKVIDLLKDNAALVEPKADKEGQKEEA</sequence>
<evidence type="ECO:0000259" key="15">
    <source>
        <dbReference type="PROSITE" id="PS50059"/>
    </source>
</evidence>
<dbReference type="GO" id="GO:0003755">
    <property type="term" value="F:peptidyl-prolyl cis-trans isomerase activity"/>
    <property type="evidence" value="ECO:0007669"/>
    <property type="project" value="UniProtKB-UniRule"/>
</dbReference>
<dbReference type="PROSITE" id="PS50059">
    <property type="entry name" value="FKBP_PPIASE"/>
    <property type="match status" value="1"/>
</dbReference>
<gene>
    <name evidence="12" type="primary">tig</name>
    <name evidence="16" type="ORF">H8696_03130</name>
</gene>
<dbReference type="InterPro" id="IPR008880">
    <property type="entry name" value="Trigger_fac_C"/>
</dbReference>
<keyword evidence="8 12" id="KW-0413">Isomerase</keyword>
<comment type="domain">
    <text evidence="12">Consists of 3 domains; the N-terminus binds the ribosome, the middle domain has PPIase activity, while the C-terminus has intrinsic chaperone activity on its own.</text>
</comment>
<dbReference type="RefSeq" id="WP_249314846.1">
    <property type="nucleotide sequence ID" value="NZ_JACRSR010000001.1"/>
</dbReference>
<dbReference type="PANTHER" id="PTHR30560">
    <property type="entry name" value="TRIGGER FACTOR CHAPERONE AND PEPTIDYL-PROLYL CIS/TRANS ISOMERASE"/>
    <property type="match status" value="1"/>
</dbReference>
<dbReference type="SUPFAM" id="SSF109998">
    <property type="entry name" value="Triger factor/SurA peptide-binding domain-like"/>
    <property type="match status" value="1"/>
</dbReference>
<evidence type="ECO:0000256" key="4">
    <source>
        <dbReference type="ARBA" id="ARBA00016902"/>
    </source>
</evidence>
<comment type="function">
    <text evidence="10 12">Involved in protein export. Acts as a chaperone by maintaining the newly synthesized protein in an open conformation. Functions as a peptidyl-prolyl cis-trans isomerase.</text>
</comment>
<dbReference type="InterPro" id="IPR008881">
    <property type="entry name" value="Trigger_fac_ribosome-bd_bac"/>
</dbReference>
<dbReference type="Gene3D" id="3.10.50.40">
    <property type="match status" value="1"/>
</dbReference>
<accession>A0A926D3V2</accession>
<dbReference type="HAMAP" id="MF_00303">
    <property type="entry name" value="Trigger_factor_Tig"/>
    <property type="match status" value="1"/>
</dbReference>
<dbReference type="EMBL" id="JACRSR010000001">
    <property type="protein sequence ID" value="MBC8530833.1"/>
    <property type="molecule type" value="Genomic_DNA"/>
</dbReference>
<dbReference type="GO" id="GO:0043335">
    <property type="term" value="P:protein unfolding"/>
    <property type="evidence" value="ECO:0007669"/>
    <property type="project" value="TreeGrafter"/>
</dbReference>
<keyword evidence="12" id="KW-0963">Cytoplasm</keyword>
<dbReference type="GO" id="GO:0044183">
    <property type="term" value="F:protein folding chaperone"/>
    <property type="evidence" value="ECO:0007669"/>
    <property type="project" value="TreeGrafter"/>
</dbReference>
<keyword evidence="5 12" id="KW-0132">Cell division</keyword>
<comment type="caution">
    <text evidence="16">The sequence shown here is derived from an EMBL/GenBank/DDBJ whole genome shotgun (WGS) entry which is preliminary data.</text>
</comment>
<name>A0A926D3V2_9FIRM</name>
<dbReference type="PIRSF" id="PIRSF003095">
    <property type="entry name" value="Trigger_factor"/>
    <property type="match status" value="1"/>
</dbReference>
<dbReference type="NCBIfam" id="TIGR00115">
    <property type="entry name" value="tig"/>
    <property type="match status" value="1"/>
</dbReference>
<dbReference type="PANTHER" id="PTHR30560:SF3">
    <property type="entry name" value="TRIGGER FACTOR-LIKE PROTEIN TIG, CHLOROPLASTIC"/>
    <property type="match status" value="1"/>
</dbReference>
<evidence type="ECO:0000256" key="11">
    <source>
        <dbReference type="ARBA" id="ARBA00029986"/>
    </source>
</evidence>
<comment type="catalytic activity">
    <reaction evidence="1 12 13">
        <text>[protein]-peptidylproline (omega=180) = [protein]-peptidylproline (omega=0)</text>
        <dbReference type="Rhea" id="RHEA:16237"/>
        <dbReference type="Rhea" id="RHEA-COMP:10747"/>
        <dbReference type="Rhea" id="RHEA-COMP:10748"/>
        <dbReference type="ChEBI" id="CHEBI:83833"/>
        <dbReference type="ChEBI" id="CHEBI:83834"/>
        <dbReference type="EC" id="5.2.1.8"/>
    </reaction>
</comment>
<dbReference type="GO" id="GO:0051301">
    <property type="term" value="P:cell division"/>
    <property type="evidence" value="ECO:0007669"/>
    <property type="project" value="UniProtKB-KW"/>
</dbReference>
<feature type="domain" description="PPIase FKBP-type" evidence="15">
    <location>
        <begin position="163"/>
        <end position="245"/>
    </location>
</feature>
<dbReference type="GO" id="GO:0043022">
    <property type="term" value="F:ribosome binding"/>
    <property type="evidence" value="ECO:0007669"/>
    <property type="project" value="TreeGrafter"/>
</dbReference>
<dbReference type="InterPro" id="IPR037041">
    <property type="entry name" value="Trigger_fac_C_sf"/>
</dbReference>
<evidence type="ECO:0000256" key="5">
    <source>
        <dbReference type="ARBA" id="ARBA00022618"/>
    </source>
</evidence>
<dbReference type="InterPro" id="IPR036611">
    <property type="entry name" value="Trigger_fac_ribosome-bd_sf"/>
</dbReference>
<evidence type="ECO:0000256" key="13">
    <source>
        <dbReference type="PROSITE-ProRule" id="PRU00277"/>
    </source>
</evidence>
<dbReference type="Gene3D" id="1.10.3120.10">
    <property type="entry name" value="Trigger factor, C-terminal domain"/>
    <property type="match status" value="1"/>
</dbReference>
<evidence type="ECO:0000256" key="9">
    <source>
        <dbReference type="ARBA" id="ARBA00023306"/>
    </source>
</evidence>
<dbReference type="FunFam" id="3.10.50.40:FF:000001">
    <property type="entry name" value="Trigger factor"/>
    <property type="match status" value="1"/>
</dbReference>
<keyword evidence="6 12" id="KW-0697">Rotamase</keyword>
<dbReference type="GO" id="GO:0015031">
    <property type="term" value="P:protein transport"/>
    <property type="evidence" value="ECO:0007669"/>
    <property type="project" value="UniProtKB-UniRule"/>
</dbReference>
<proteinExistence type="inferred from homology"/>
<evidence type="ECO:0000256" key="2">
    <source>
        <dbReference type="ARBA" id="ARBA00005464"/>
    </source>
</evidence>
<dbReference type="GO" id="GO:0005737">
    <property type="term" value="C:cytoplasm"/>
    <property type="evidence" value="ECO:0007669"/>
    <property type="project" value="UniProtKB-SubCell"/>
</dbReference>
<dbReference type="SUPFAM" id="SSF54534">
    <property type="entry name" value="FKBP-like"/>
    <property type="match status" value="1"/>
</dbReference>
<dbReference type="Gene3D" id="3.30.70.1050">
    <property type="entry name" value="Trigger factor ribosome-binding domain"/>
    <property type="match status" value="1"/>
</dbReference>
<dbReference type="GO" id="GO:0051083">
    <property type="term" value="P:'de novo' cotranslational protein folding"/>
    <property type="evidence" value="ECO:0007669"/>
    <property type="project" value="TreeGrafter"/>
</dbReference>
<dbReference type="Pfam" id="PF05697">
    <property type="entry name" value="Trigger_N"/>
    <property type="match status" value="1"/>
</dbReference>
<evidence type="ECO:0000256" key="7">
    <source>
        <dbReference type="ARBA" id="ARBA00023186"/>
    </source>
</evidence>
<dbReference type="Pfam" id="PF05698">
    <property type="entry name" value="Trigger_C"/>
    <property type="match status" value="1"/>
</dbReference>
<dbReference type="Proteomes" id="UP000623172">
    <property type="component" value="Unassembled WGS sequence"/>
</dbReference>
<dbReference type="Pfam" id="PF00254">
    <property type="entry name" value="FKBP_C"/>
    <property type="match status" value="1"/>
</dbReference>
<dbReference type="SUPFAM" id="SSF102735">
    <property type="entry name" value="Trigger factor ribosome-binding domain"/>
    <property type="match status" value="1"/>
</dbReference>
<evidence type="ECO:0000256" key="3">
    <source>
        <dbReference type="ARBA" id="ARBA00013194"/>
    </source>
</evidence>
<evidence type="ECO:0000256" key="12">
    <source>
        <dbReference type="HAMAP-Rule" id="MF_00303"/>
    </source>
</evidence>